<gene>
    <name evidence="1" type="ORF">SAMN05421770_101897</name>
</gene>
<reference evidence="1 2" key="1">
    <citation type="submission" date="2017-06" db="EMBL/GenBank/DDBJ databases">
        <authorList>
            <person name="Kim H.J."/>
            <person name="Triplett B.A."/>
        </authorList>
    </citation>
    <scope>NUCLEOTIDE SEQUENCE [LARGE SCALE GENOMIC DNA]</scope>
    <source>
        <strain evidence="1 2">DSM 18704</strain>
    </source>
</reference>
<sequence length="32" mass="3895">MQASPIKPRFFRFGYYFAPKRQMILRTGDTNR</sequence>
<proteinExistence type="predicted"/>
<organism evidence="1 2">
    <name type="scientific">Granulicella rosea</name>
    <dbReference type="NCBI Taxonomy" id="474952"/>
    <lineage>
        <taxon>Bacteria</taxon>
        <taxon>Pseudomonadati</taxon>
        <taxon>Acidobacteriota</taxon>
        <taxon>Terriglobia</taxon>
        <taxon>Terriglobales</taxon>
        <taxon>Acidobacteriaceae</taxon>
        <taxon>Granulicella</taxon>
    </lineage>
</organism>
<name>A0A239ECX8_9BACT</name>
<keyword evidence="2" id="KW-1185">Reference proteome</keyword>
<accession>A0A239ECX8</accession>
<protein>
    <submittedName>
        <fullName evidence="1">Uncharacterized protein</fullName>
    </submittedName>
</protein>
<dbReference type="AlphaFoldDB" id="A0A239ECX8"/>
<evidence type="ECO:0000313" key="2">
    <source>
        <dbReference type="Proteomes" id="UP000198356"/>
    </source>
</evidence>
<dbReference type="EMBL" id="FZOU01000001">
    <property type="protein sequence ID" value="SNS42098.1"/>
    <property type="molecule type" value="Genomic_DNA"/>
</dbReference>
<dbReference type="Proteomes" id="UP000198356">
    <property type="component" value="Unassembled WGS sequence"/>
</dbReference>
<evidence type="ECO:0000313" key="1">
    <source>
        <dbReference type="EMBL" id="SNS42098.1"/>
    </source>
</evidence>